<evidence type="ECO:0008006" key="3">
    <source>
        <dbReference type="Google" id="ProtNLM"/>
    </source>
</evidence>
<evidence type="ECO:0000313" key="1">
    <source>
        <dbReference type="EMBL" id="TCT19672.1"/>
    </source>
</evidence>
<proteinExistence type="predicted"/>
<accession>A0A4V2V134</accession>
<organism evidence="1 2">
    <name type="scientific">Thermomonas haemolytica</name>
    <dbReference type="NCBI Taxonomy" id="141949"/>
    <lineage>
        <taxon>Bacteria</taxon>
        <taxon>Pseudomonadati</taxon>
        <taxon>Pseudomonadota</taxon>
        <taxon>Gammaproteobacteria</taxon>
        <taxon>Lysobacterales</taxon>
        <taxon>Lysobacteraceae</taxon>
        <taxon>Thermomonas</taxon>
    </lineage>
</organism>
<reference evidence="1 2" key="1">
    <citation type="submission" date="2019-03" db="EMBL/GenBank/DDBJ databases">
        <title>Genomic Encyclopedia of Type Strains, Phase IV (KMG-IV): sequencing the most valuable type-strain genomes for metagenomic binning, comparative biology and taxonomic classification.</title>
        <authorList>
            <person name="Goeker M."/>
        </authorList>
    </citation>
    <scope>NUCLEOTIDE SEQUENCE [LARGE SCALE GENOMIC DNA]</scope>
    <source>
        <strain evidence="1 2">DSM 13605</strain>
    </source>
</reference>
<dbReference type="AlphaFoldDB" id="A0A4V2V134"/>
<gene>
    <name evidence="1" type="ORF">EDC34_1191</name>
</gene>
<evidence type="ECO:0000313" key="2">
    <source>
        <dbReference type="Proteomes" id="UP000295414"/>
    </source>
</evidence>
<feature type="non-terminal residue" evidence="1">
    <location>
        <position position="1"/>
    </location>
</feature>
<name>A0A4V2V134_9GAMM</name>
<dbReference type="Proteomes" id="UP000295414">
    <property type="component" value="Unassembled WGS sequence"/>
</dbReference>
<keyword evidence="2" id="KW-1185">Reference proteome</keyword>
<sequence>GSCRPRYRGAPVASRGSRPSNTLARCSVSLRQHRVARRRLGSRTVQAAACDLLACARAPRWRRFLLLCALTVRPSRRHFVARLNSSVRARMQPFVCPSCGDTHEGLPTDHGWKLPDVVWGIPESERAKLAKFNSDLCQFGNRFFIRCLLKLQFNEQPEYYGWGVWIEVQEQDFYRYVELYDKDGSGEPPVSGTIANSMPGYPDTLGLPVVVQFQSSTSRPAVLVPANIGHPLALEQVAGIDNRRYHEILVATGSLGGP</sequence>
<dbReference type="Pfam" id="PF09965">
    <property type="entry name" value="DUF2199"/>
    <property type="match status" value="1"/>
</dbReference>
<protein>
    <recommendedName>
        <fullName evidence="3">DUF2199 domain-containing protein</fullName>
    </recommendedName>
</protein>
<comment type="caution">
    <text evidence="1">The sequence shown here is derived from an EMBL/GenBank/DDBJ whole genome shotgun (WGS) entry which is preliminary data.</text>
</comment>
<dbReference type="InterPro" id="IPR018697">
    <property type="entry name" value="DUF2199"/>
</dbReference>
<dbReference type="EMBL" id="SMAP01000019">
    <property type="protein sequence ID" value="TCT19672.1"/>
    <property type="molecule type" value="Genomic_DNA"/>
</dbReference>